<sequence length="506" mass="57586">MNKIFLTFSLLFLFACQTRSIKDYPIKPVPLTSVHFADHFWSARLEINRRMTIPYDFRKCEETGRIDNFAKASGLLKGPFGGRRYDDSDVYKVIEGASYSLSSLPDKRLEAYLDSIIALIASAQEQDGYLYTCRTIDPKNLPPNTGPERWSFLNHSHELYNVGHLYEAAVAHYLATGKKSLLNVALKNAELILKEFGPGKRYNPPGHQEIEIGLVKLYRVTGDERFLNLAKFFLDQRGHYEHRAPYDSIFTAEYVQDHLPVTKQREAVGHAVRAAYMYAAMTDIAALTGDQAYRQAVDSLWENVVNKKIYITGGIGARAHGEAFGDNYELPNRSAYNETCAAVANMLWNYRLFLLHGDAKYLDVFERTLYNGFLSGVSLNGMEFFYPNPLESIGNYHRSPWFDCSCCPTNVMRFLPSLPGYVYAHDDQSIYVNLFVTSTAEISLGNSKIRLIQQTDYPWSGKINLVVQPKKQAKFSLKIRIPGWVIRQPLPGTIYRFISSDFSKPV</sequence>
<feature type="non-terminal residue" evidence="3">
    <location>
        <position position="506"/>
    </location>
</feature>
<dbReference type="GO" id="GO:0005975">
    <property type="term" value="P:carbohydrate metabolic process"/>
    <property type="evidence" value="ECO:0007669"/>
    <property type="project" value="InterPro"/>
</dbReference>
<dbReference type="PANTHER" id="PTHR43465:SF2">
    <property type="entry name" value="DUF1680 DOMAIN PROTEIN (AFU_ORTHOLOGUE AFUA_1G08910)"/>
    <property type="match status" value="1"/>
</dbReference>
<comment type="caution">
    <text evidence="3">The sequence shown here is derived from an EMBL/GenBank/DDBJ whole genome shotgun (WGS) entry which is preliminary data.</text>
</comment>
<evidence type="ECO:0000313" key="3">
    <source>
        <dbReference type="EMBL" id="HHE55186.1"/>
    </source>
</evidence>
<protein>
    <submittedName>
        <fullName evidence="3">Glycoside hydrolase family 127 protein</fullName>
    </submittedName>
</protein>
<accession>A0A7V5H3H6</accession>
<evidence type="ECO:0000259" key="2">
    <source>
        <dbReference type="Pfam" id="PF20736"/>
    </source>
</evidence>
<dbReference type="PANTHER" id="PTHR43465">
    <property type="entry name" value="DUF1680 DOMAIN PROTEIN (AFU_ORTHOLOGUE AFUA_1G08910)"/>
    <property type="match status" value="1"/>
</dbReference>
<gene>
    <name evidence="3" type="ORF">ENL21_05345</name>
</gene>
<dbReference type="Pfam" id="PF20736">
    <property type="entry name" value="Glyco_hydro127M"/>
    <property type="match status" value="1"/>
</dbReference>
<dbReference type="Pfam" id="PF07944">
    <property type="entry name" value="Beta-AFase-like_GH127_cat"/>
    <property type="match status" value="1"/>
</dbReference>
<dbReference type="InterPro" id="IPR012878">
    <property type="entry name" value="Beta-AFase-like_GH127_cat"/>
</dbReference>
<reference evidence="3" key="1">
    <citation type="journal article" date="2020" name="mSystems">
        <title>Genome- and Community-Level Interaction Insights into Carbon Utilization and Element Cycling Functions of Hydrothermarchaeota in Hydrothermal Sediment.</title>
        <authorList>
            <person name="Zhou Z."/>
            <person name="Liu Y."/>
            <person name="Xu W."/>
            <person name="Pan J."/>
            <person name="Luo Z.H."/>
            <person name="Li M."/>
        </authorList>
    </citation>
    <scope>NUCLEOTIDE SEQUENCE [LARGE SCALE GENOMIC DNA]</scope>
    <source>
        <strain evidence="3">HyVt-76</strain>
    </source>
</reference>
<dbReference type="InterPro" id="IPR008928">
    <property type="entry name" value="6-hairpin_glycosidase_sf"/>
</dbReference>
<dbReference type="SUPFAM" id="SSF48208">
    <property type="entry name" value="Six-hairpin glycosidases"/>
    <property type="match status" value="1"/>
</dbReference>
<dbReference type="InterPro" id="IPR012341">
    <property type="entry name" value="6hp_glycosidase-like_sf"/>
</dbReference>
<feature type="domain" description="Non-reducing end beta-L-arabinofuranosidase-like GH127 catalytic" evidence="1">
    <location>
        <begin position="33"/>
        <end position="419"/>
    </location>
</feature>
<dbReference type="PROSITE" id="PS51257">
    <property type="entry name" value="PROKAR_LIPOPROTEIN"/>
    <property type="match status" value="1"/>
</dbReference>
<name>A0A7V5H3H6_CALAY</name>
<dbReference type="InterPro" id="IPR049046">
    <property type="entry name" value="Beta-AFase-like_GH127_middle"/>
</dbReference>
<feature type="domain" description="Non-reducing end beta-L-arabinofuranosidase-like GH127 middle" evidence="2">
    <location>
        <begin position="430"/>
        <end position="485"/>
    </location>
</feature>
<organism evidence="3">
    <name type="scientific">Caldithrix abyssi</name>
    <dbReference type="NCBI Taxonomy" id="187145"/>
    <lineage>
        <taxon>Bacteria</taxon>
        <taxon>Pseudomonadati</taxon>
        <taxon>Calditrichota</taxon>
        <taxon>Calditrichia</taxon>
        <taxon>Calditrichales</taxon>
        <taxon>Calditrichaceae</taxon>
        <taxon>Caldithrix</taxon>
    </lineage>
</organism>
<dbReference type="AlphaFoldDB" id="A0A7V5H3H6"/>
<keyword evidence="3" id="KW-0378">Hydrolase</keyword>
<evidence type="ECO:0000259" key="1">
    <source>
        <dbReference type="Pfam" id="PF07944"/>
    </source>
</evidence>
<dbReference type="InterPro" id="IPR049174">
    <property type="entry name" value="Beta-AFase-like"/>
</dbReference>
<proteinExistence type="predicted"/>
<dbReference type="Gene3D" id="1.50.10.10">
    <property type="match status" value="1"/>
</dbReference>
<dbReference type="Proteomes" id="UP000886111">
    <property type="component" value="Unassembled WGS sequence"/>
</dbReference>
<dbReference type="EMBL" id="DRTD01000393">
    <property type="protein sequence ID" value="HHE55186.1"/>
    <property type="molecule type" value="Genomic_DNA"/>
</dbReference>
<dbReference type="GO" id="GO:0016787">
    <property type="term" value="F:hydrolase activity"/>
    <property type="evidence" value="ECO:0007669"/>
    <property type="project" value="UniProtKB-KW"/>
</dbReference>